<dbReference type="EMBL" id="JWIR02000040">
    <property type="protein sequence ID" value="KKB39613.1"/>
    <property type="molecule type" value="Genomic_DNA"/>
</dbReference>
<gene>
    <name evidence="1" type="ORF">QY95_02243</name>
</gene>
<protein>
    <submittedName>
        <fullName evidence="1">Uncharacterized protein</fullName>
    </submittedName>
</protein>
<comment type="caution">
    <text evidence="1">The sequence shown here is derived from an EMBL/GenBank/DDBJ whole genome shotgun (WGS) entry which is preliminary data.</text>
</comment>
<reference evidence="1" key="1">
    <citation type="submission" date="2015-02" db="EMBL/GenBank/DDBJ databases">
        <title>Genome Assembly of Bacillaceae bacterium MTCC 8252.</title>
        <authorList>
            <person name="Verma A."/>
            <person name="Khatri I."/>
            <person name="Mual P."/>
            <person name="Subramanian S."/>
            <person name="Krishnamurthi S."/>
        </authorList>
    </citation>
    <scope>NUCLEOTIDE SEQUENCE [LARGE SCALE GENOMIC DNA]</scope>
    <source>
        <strain evidence="1">MTCC 8252</strain>
    </source>
</reference>
<organism evidence="1 2">
    <name type="scientific">Bacillus thermotolerans</name>
    <name type="common">Quasibacillus thermotolerans</name>
    <dbReference type="NCBI Taxonomy" id="1221996"/>
    <lineage>
        <taxon>Bacteria</taxon>
        <taxon>Bacillati</taxon>
        <taxon>Bacillota</taxon>
        <taxon>Bacilli</taxon>
        <taxon>Bacillales</taxon>
        <taxon>Bacillaceae</taxon>
        <taxon>Bacillus</taxon>
    </lineage>
</organism>
<keyword evidence="2" id="KW-1185">Reference proteome</keyword>
<sequence length="38" mass="4241">MKTCLKCHQEIKQLKHSSLCGCGVKLKKKKSLQLVISA</sequence>
<accession>A0A0F5HUG1</accession>
<dbReference type="AlphaFoldDB" id="A0A0F5HUG1"/>
<name>A0A0F5HUG1_BACTR</name>
<accession>A0A0F5I2D9</accession>
<dbReference type="Proteomes" id="UP000031563">
    <property type="component" value="Unassembled WGS sequence"/>
</dbReference>
<dbReference type="STRING" id="1221996.QY95_02243"/>
<evidence type="ECO:0000313" key="2">
    <source>
        <dbReference type="Proteomes" id="UP000031563"/>
    </source>
</evidence>
<evidence type="ECO:0000313" key="1">
    <source>
        <dbReference type="EMBL" id="KKB39613.1"/>
    </source>
</evidence>
<proteinExistence type="predicted"/>